<keyword evidence="2" id="KW-1185">Reference proteome</keyword>
<dbReference type="Proteomes" id="UP000011531">
    <property type="component" value="Unassembled WGS sequence"/>
</dbReference>
<name>L9WWR5_9EURY</name>
<proteinExistence type="predicted"/>
<evidence type="ECO:0000313" key="1">
    <source>
        <dbReference type="EMBL" id="ELY53862.1"/>
    </source>
</evidence>
<organism evidence="1 2">
    <name type="scientific">Natronococcus jeotgali DSM 18795</name>
    <dbReference type="NCBI Taxonomy" id="1227498"/>
    <lineage>
        <taxon>Archaea</taxon>
        <taxon>Methanobacteriati</taxon>
        <taxon>Methanobacteriota</taxon>
        <taxon>Stenosarchaea group</taxon>
        <taxon>Halobacteria</taxon>
        <taxon>Halobacteriales</taxon>
        <taxon>Natrialbaceae</taxon>
        <taxon>Natronococcus</taxon>
    </lineage>
</organism>
<dbReference type="EMBL" id="AOIA01000143">
    <property type="protein sequence ID" value="ELY53862.1"/>
    <property type="molecule type" value="Genomic_DNA"/>
</dbReference>
<sequence>MCHGLKEERLLQIEIAELEYTSSYHQAGFRSITNAKCGVEEINKTGGGRSDSMRLQYSLRNFFQ</sequence>
<evidence type="ECO:0000313" key="2">
    <source>
        <dbReference type="Proteomes" id="UP000011531"/>
    </source>
</evidence>
<dbReference type="AlphaFoldDB" id="L9WWR5"/>
<accession>L9WWR5</accession>
<reference evidence="1 2" key="1">
    <citation type="journal article" date="2014" name="PLoS Genet.">
        <title>Phylogenetically driven sequencing of extremely halophilic archaea reveals strategies for static and dynamic osmo-response.</title>
        <authorList>
            <person name="Becker E.A."/>
            <person name="Seitzer P.M."/>
            <person name="Tritt A."/>
            <person name="Larsen D."/>
            <person name="Krusor M."/>
            <person name="Yao A.I."/>
            <person name="Wu D."/>
            <person name="Madern D."/>
            <person name="Eisen J.A."/>
            <person name="Darling A.E."/>
            <person name="Facciotti M.T."/>
        </authorList>
    </citation>
    <scope>NUCLEOTIDE SEQUENCE [LARGE SCALE GENOMIC DNA]</scope>
    <source>
        <strain evidence="1 2">DSM 18795</strain>
    </source>
</reference>
<comment type="caution">
    <text evidence="1">The sequence shown here is derived from an EMBL/GenBank/DDBJ whole genome shotgun (WGS) entry which is preliminary data.</text>
</comment>
<gene>
    <name evidence="1" type="ORF">C492_16998</name>
</gene>
<protein>
    <submittedName>
        <fullName evidence="1">Uncharacterized protein</fullName>
    </submittedName>
</protein>